<gene>
    <name evidence="3" type="ORF">CKAN_02596900</name>
</gene>
<comment type="caution">
    <text evidence="3">The sequence shown here is derived from an EMBL/GenBank/DDBJ whole genome shotgun (WGS) entry which is preliminary data.</text>
</comment>
<evidence type="ECO:0000313" key="3">
    <source>
        <dbReference type="EMBL" id="RWR96575.1"/>
    </source>
</evidence>
<dbReference type="EMBL" id="QPKB01000012">
    <property type="protein sequence ID" value="RWR96575.1"/>
    <property type="molecule type" value="Genomic_DNA"/>
</dbReference>
<accession>A0A3S3PRZ7</accession>
<keyword evidence="2" id="KW-0812">Transmembrane</keyword>
<organism evidence="3 4">
    <name type="scientific">Cinnamomum micranthum f. kanehirae</name>
    <dbReference type="NCBI Taxonomy" id="337451"/>
    <lineage>
        <taxon>Eukaryota</taxon>
        <taxon>Viridiplantae</taxon>
        <taxon>Streptophyta</taxon>
        <taxon>Embryophyta</taxon>
        <taxon>Tracheophyta</taxon>
        <taxon>Spermatophyta</taxon>
        <taxon>Magnoliopsida</taxon>
        <taxon>Magnoliidae</taxon>
        <taxon>Laurales</taxon>
        <taxon>Lauraceae</taxon>
        <taxon>Cinnamomum</taxon>
    </lineage>
</organism>
<keyword evidence="2" id="KW-1133">Transmembrane helix</keyword>
<sequence length="121" mass="13879">MDKDEKPALQQHPTDSMKDQTFDLSDDFDQTPERFQCCICLFNYAVKFGRAGIYSISQLYSLVATFRVSGAFIKPCVLSLFNPIALYAGTHFIISLVSANCFIHCFLNYFQWHTREGQNKC</sequence>
<reference evidence="3 4" key="1">
    <citation type="journal article" date="2019" name="Nat. Plants">
        <title>Stout camphor tree genome fills gaps in understanding of flowering plant genome evolution.</title>
        <authorList>
            <person name="Chaw S.M."/>
            <person name="Liu Y.C."/>
            <person name="Wu Y.W."/>
            <person name="Wang H.Y."/>
            <person name="Lin C.I."/>
            <person name="Wu C.S."/>
            <person name="Ke H.M."/>
            <person name="Chang L.Y."/>
            <person name="Hsu C.Y."/>
            <person name="Yang H.T."/>
            <person name="Sudianto E."/>
            <person name="Hsu M.H."/>
            <person name="Wu K.P."/>
            <person name="Wang L.N."/>
            <person name="Leebens-Mack J.H."/>
            <person name="Tsai I.J."/>
        </authorList>
    </citation>
    <scope>NUCLEOTIDE SEQUENCE [LARGE SCALE GENOMIC DNA]</scope>
    <source>
        <strain evidence="4">cv. Chaw 1501</strain>
        <tissue evidence="3">Young leaves</tissue>
    </source>
</reference>
<keyword evidence="4" id="KW-1185">Reference proteome</keyword>
<feature type="transmembrane region" description="Helical" evidence="2">
    <location>
        <begin position="84"/>
        <end position="110"/>
    </location>
</feature>
<evidence type="ECO:0000256" key="2">
    <source>
        <dbReference type="SAM" id="Phobius"/>
    </source>
</evidence>
<name>A0A3S3PRZ7_9MAGN</name>
<keyword evidence="2" id="KW-0472">Membrane</keyword>
<proteinExistence type="predicted"/>
<protein>
    <submittedName>
        <fullName evidence="3">Uncharacterized protein</fullName>
    </submittedName>
</protein>
<evidence type="ECO:0000256" key="1">
    <source>
        <dbReference type="SAM" id="MobiDB-lite"/>
    </source>
</evidence>
<evidence type="ECO:0000313" key="4">
    <source>
        <dbReference type="Proteomes" id="UP000283530"/>
    </source>
</evidence>
<dbReference type="AlphaFoldDB" id="A0A3S3PRZ7"/>
<feature type="region of interest" description="Disordered" evidence="1">
    <location>
        <begin position="1"/>
        <end position="23"/>
    </location>
</feature>
<dbReference type="Proteomes" id="UP000283530">
    <property type="component" value="Unassembled WGS sequence"/>
</dbReference>